<gene>
    <name evidence="2" type="ORF">KSP40_PGU002749</name>
</gene>
<feature type="region of interest" description="Disordered" evidence="1">
    <location>
        <begin position="1"/>
        <end position="36"/>
    </location>
</feature>
<dbReference type="Proteomes" id="UP001412067">
    <property type="component" value="Unassembled WGS sequence"/>
</dbReference>
<reference evidence="2 3" key="1">
    <citation type="journal article" date="2022" name="Nat. Plants">
        <title>Genomes of leafy and leafless Platanthera orchids illuminate the evolution of mycoheterotrophy.</title>
        <authorList>
            <person name="Li M.H."/>
            <person name="Liu K.W."/>
            <person name="Li Z."/>
            <person name="Lu H.C."/>
            <person name="Ye Q.L."/>
            <person name="Zhang D."/>
            <person name="Wang J.Y."/>
            <person name="Li Y.F."/>
            <person name="Zhong Z.M."/>
            <person name="Liu X."/>
            <person name="Yu X."/>
            <person name="Liu D.K."/>
            <person name="Tu X.D."/>
            <person name="Liu B."/>
            <person name="Hao Y."/>
            <person name="Liao X.Y."/>
            <person name="Jiang Y.T."/>
            <person name="Sun W.H."/>
            <person name="Chen J."/>
            <person name="Chen Y.Q."/>
            <person name="Ai Y."/>
            <person name="Zhai J.W."/>
            <person name="Wu S.S."/>
            <person name="Zhou Z."/>
            <person name="Hsiao Y.Y."/>
            <person name="Wu W.L."/>
            <person name="Chen Y.Y."/>
            <person name="Lin Y.F."/>
            <person name="Hsu J.L."/>
            <person name="Li C.Y."/>
            <person name="Wang Z.W."/>
            <person name="Zhao X."/>
            <person name="Zhong W.Y."/>
            <person name="Ma X.K."/>
            <person name="Ma L."/>
            <person name="Huang J."/>
            <person name="Chen G.Z."/>
            <person name="Huang M.Z."/>
            <person name="Huang L."/>
            <person name="Peng D.H."/>
            <person name="Luo Y.B."/>
            <person name="Zou S.Q."/>
            <person name="Chen S.P."/>
            <person name="Lan S."/>
            <person name="Tsai W.C."/>
            <person name="Van de Peer Y."/>
            <person name="Liu Z.J."/>
        </authorList>
    </citation>
    <scope>NUCLEOTIDE SEQUENCE [LARGE SCALE GENOMIC DNA]</scope>
    <source>
        <strain evidence="2">Lor288</strain>
    </source>
</reference>
<dbReference type="PANTHER" id="PTHR36054:SF2">
    <property type="entry name" value="PROTEIN SICKLE"/>
    <property type="match status" value="1"/>
</dbReference>
<feature type="compositionally biased region" description="Basic and acidic residues" evidence="1">
    <location>
        <begin position="1"/>
        <end position="12"/>
    </location>
</feature>
<accession>A0ABR2LQ91</accession>
<proteinExistence type="predicted"/>
<evidence type="ECO:0000313" key="2">
    <source>
        <dbReference type="EMBL" id="KAK8947679.1"/>
    </source>
</evidence>
<keyword evidence="3" id="KW-1185">Reference proteome</keyword>
<name>A0ABR2LQ91_9ASPA</name>
<dbReference type="PANTHER" id="PTHR36054">
    <property type="entry name" value="PROTEIN SICKLE"/>
    <property type="match status" value="1"/>
</dbReference>
<feature type="compositionally biased region" description="Low complexity" evidence="1">
    <location>
        <begin position="19"/>
        <end position="33"/>
    </location>
</feature>
<sequence length="149" mass="16571">MENSAKRKERLQAMRMEASSSSTDRPSPSFSTPNMPLSNPLIYPSVPSMESQLSLHRFDYYTDPTAAYFSAGGNMNRKGEDARHDSYHHPPIFSSPIHKTSPLSYTAAQQQFGNFSLDEAVKAKIKTKKVKTLRDSLLAKGVVANEDTT</sequence>
<evidence type="ECO:0000313" key="3">
    <source>
        <dbReference type="Proteomes" id="UP001412067"/>
    </source>
</evidence>
<protein>
    <submittedName>
        <fullName evidence="2">Uncharacterized protein</fullName>
    </submittedName>
</protein>
<comment type="caution">
    <text evidence="2">The sequence shown here is derived from an EMBL/GenBank/DDBJ whole genome shotgun (WGS) entry which is preliminary data.</text>
</comment>
<organism evidence="2 3">
    <name type="scientific">Platanthera guangdongensis</name>
    <dbReference type="NCBI Taxonomy" id="2320717"/>
    <lineage>
        <taxon>Eukaryota</taxon>
        <taxon>Viridiplantae</taxon>
        <taxon>Streptophyta</taxon>
        <taxon>Embryophyta</taxon>
        <taxon>Tracheophyta</taxon>
        <taxon>Spermatophyta</taxon>
        <taxon>Magnoliopsida</taxon>
        <taxon>Liliopsida</taxon>
        <taxon>Asparagales</taxon>
        <taxon>Orchidaceae</taxon>
        <taxon>Orchidoideae</taxon>
        <taxon>Orchideae</taxon>
        <taxon>Orchidinae</taxon>
        <taxon>Platanthera</taxon>
    </lineage>
</organism>
<dbReference type="EMBL" id="JBBWWR010000016">
    <property type="protein sequence ID" value="KAK8947679.1"/>
    <property type="molecule type" value="Genomic_DNA"/>
</dbReference>
<dbReference type="InterPro" id="IPR039292">
    <property type="entry name" value="SICKLE"/>
</dbReference>
<evidence type="ECO:0000256" key="1">
    <source>
        <dbReference type="SAM" id="MobiDB-lite"/>
    </source>
</evidence>